<keyword evidence="8" id="KW-0812">Transmembrane</keyword>
<evidence type="ECO:0000256" key="1">
    <source>
        <dbReference type="ARBA" id="ARBA00022527"/>
    </source>
</evidence>
<dbReference type="InterPro" id="IPR011009">
    <property type="entry name" value="Kinase-like_dom_sf"/>
</dbReference>
<dbReference type="SUPFAM" id="SSF56112">
    <property type="entry name" value="Protein kinase-like (PK-like)"/>
    <property type="match status" value="1"/>
</dbReference>
<dbReference type="Gene3D" id="3.30.200.20">
    <property type="entry name" value="Phosphorylase Kinase, domain 1"/>
    <property type="match status" value="1"/>
</dbReference>
<keyword evidence="3 6" id="KW-0547">Nucleotide-binding</keyword>
<keyword evidence="4 10" id="KW-0418">Kinase</keyword>
<reference evidence="10 11" key="1">
    <citation type="submission" date="2018-08" db="EMBL/GenBank/DDBJ databases">
        <title>A genome reference for cultivated species of the human gut microbiota.</title>
        <authorList>
            <person name="Zou Y."/>
            <person name="Xue W."/>
            <person name="Luo G."/>
        </authorList>
    </citation>
    <scope>NUCLEOTIDE SEQUENCE [LARGE SCALE GENOMIC DNA]</scope>
    <source>
        <strain evidence="10 11">AM43-2</strain>
    </source>
</reference>
<evidence type="ECO:0000313" key="10">
    <source>
        <dbReference type="EMBL" id="RHA54556.1"/>
    </source>
</evidence>
<feature type="compositionally biased region" description="Basic and acidic residues" evidence="7">
    <location>
        <begin position="552"/>
        <end position="565"/>
    </location>
</feature>
<dbReference type="Pfam" id="PF00069">
    <property type="entry name" value="Pkinase"/>
    <property type="match status" value="1"/>
</dbReference>
<dbReference type="CDD" id="cd14014">
    <property type="entry name" value="STKc_PknB_like"/>
    <property type="match status" value="1"/>
</dbReference>
<dbReference type="Gene3D" id="1.10.510.10">
    <property type="entry name" value="Transferase(Phosphotransferase) domain 1"/>
    <property type="match status" value="1"/>
</dbReference>
<evidence type="ECO:0000256" key="7">
    <source>
        <dbReference type="SAM" id="MobiDB-lite"/>
    </source>
</evidence>
<dbReference type="InterPro" id="IPR000719">
    <property type="entry name" value="Prot_kinase_dom"/>
</dbReference>
<organism evidence="10 11">
    <name type="scientific">Eubacterium ventriosum</name>
    <dbReference type="NCBI Taxonomy" id="39496"/>
    <lineage>
        <taxon>Bacteria</taxon>
        <taxon>Bacillati</taxon>
        <taxon>Bacillota</taxon>
        <taxon>Clostridia</taxon>
        <taxon>Eubacteriales</taxon>
        <taxon>Eubacteriaceae</taxon>
        <taxon>Eubacterium</taxon>
    </lineage>
</organism>
<dbReference type="GO" id="GO:0005524">
    <property type="term" value="F:ATP binding"/>
    <property type="evidence" value="ECO:0007669"/>
    <property type="project" value="UniProtKB-UniRule"/>
</dbReference>
<keyword evidence="1 10" id="KW-0723">Serine/threonine-protein kinase</keyword>
<feature type="region of interest" description="Disordered" evidence="7">
    <location>
        <begin position="485"/>
        <end position="565"/>
    </location>
</feature>
<evidence type="ECO:0000259" key="9">
    <source>
        <dbReference type="PROSITE" id="PS50011"/>
    </source>
</evidence>
<dbReference type="RefSeq" id="WP_118025387.1">
    <property type="nucleotide sequence ID" value="NZ_QSFO01000007.1"/>
</dbReference>
<dbReference type="GO" id="GO:0004674">
    <property type="term" value="F:protein serine/threonine kinase activity"/>
    <property type="evidence" value="ECO:0007669"/>
    <property type="project" value="UniProtKB-KW"/>
</dbReference>
<evidence type="ECO:0000256" key="3">
    <source>
        <dbReference type="ARBA" id="ARBA00022741"/>
    </source>
</evidence>
<dbReference type="SMART" id="SM00220">
    <property type="entry name" value="S_TKc"/>
    <property type="match status" value="1"/>
</dbReference>
<feature type="domain" description="Protein kinase" evidence="9">
    <location>
        <begin position="12"/>
        <end position="299"/>
    </location>
</feature>
<evidence type="ECO:0000256" key="6">
    <source>
        <dbReference type="PROSITE-ProRule" id="PRU10141"/>
    </source>
</evidence>
<dbReference type="PANTHER" id="PTHR24345">
    <property type="entry name" value="SERINE/THREONINE-PROTEIN KINASE PLK"/>
    <property type="match status" value="1"/>
</dbReference>
<dbReference type="PANTHER" id="PTHR24345:SF0">
    <property type="entry name" value="CELL CYCLE SERINE_THREONINE-PROTEIN KINASE CDC5_MSD2"/>
    <property type="match status" value="1"/>
</dbReference>
<dbReference type="Proteomes" id="UP000284598">
    <property type="component" value="Unassembled WGS sequence"/>
</dbReference>
<dbReference type="InterPro" id="IPR017441">
    <property type="entry name" value="Protein_kinase_ATP_BS"/>
</dbReference>
<dbReference type="AlphaFoldDB" id="A0A413S059"/>
<keyword evidence="8" id="KW-1133">Transmembrane helix</keyword>
<dbReference type="PROSITE" id="PS50011">
    <property type="entry name" value="PROTEIN_KINASE_DOM"/>
    <property type="match status" value="1"/>
</dbReference>
<comment type="caution">
    <text evidence="10">The sequence shown here is derived from an EMBL/GenBank/DDBJ whole genome shotgun (WGS) entry which is preliminary data.</text>
</comment>
<dbReference type="PROSITE" id="PS00107">
    <property type="entry name" value="PROTEIN_KINASE_ATP"/>
    <property type="match status" value="1"/>
</dbReference>
<feature type="transmembrane region" description="Helical" evidence="8">
    <location>
        <begin position="417"/>
        <end position="440"/>
    </location>
</feature>
<name>A0A413S059_9FIRM</name>
<evidence type="ECO:0000256" key="4">
    <source>
        <dbReference type="ARBA" id="ARBA00022777"/>
    </source>
</evidence>
<evidence type="ECO:0000313" key="11">
    <source>
        <dbReference type="Proteomes" id="UP000284598"/>
    </source>
</evidence>
<keyword evidence="8" id="KW-0472">Membrane</keyword>
<dbReference type="InterPro" id="IPR008271">
    <property type="entry name" value="Ser/Thr_kinase_AS"/>
</dbReference>
<evidence type="ECO:0000256" key="2">
    <source>
        <dbReference type="ARBA" id="ARBA00022679"/>
    </source>
</evidence>
<proteinExistence type="predicted"/>
<evidence type="ECO:0000256" key="5">
    <source>
        <dbReference type="ARBA" id="ARBA00022840"/>
    </source>
</evidence>
<sequence>MESILGRTILGYRVVEKIGSGGFGDVYRVERSNIVGNTTRALKIITIPSKNEYIEVLNSMGGDREKTNSYFRKELNRVINEIRVFSLISEKDNHNIVSYYESDVEQVGEFRYNIYILMEMLMPLSKWVQNTNITVEDVLKIGIDISSGLSVCHKNNIIHRDIKLSNIFVTKDGVFKLGDFGVSKKINDTTGAKTIKGTPNYIAPEVYIGQGQYNSSVDNYSLGILLYYLFNKKRFPYYPDFPSEYTTEDEDKAFYKRMKYEKLSNPVCAPKEIAAIIRKAISSPEDRYKRADDFLNDLLEAKNKLSKEELSRKIGFDSINFKDEVISEKEAELVENLYGRNDDSISFQQYGITLEDDSIIKENHNAANHMVKEVKEEQEGSVGIVNSYVGEASGTKTINNESENPVKQEENKTDKKYRIPIIVIIILANILIILLVAYGLTDRIFNMAMENSTQFNTTVPENTMLETTAVPETTTVIPTTVSETTKKKKKKKTGKNTVTTVPAVNNNSSWSTGGSYGSSSTGNTGSSSGNSSSKDTGSKSSSGSENKSSKTKKNDDDFDFKNVLE</sequence>
<evidence type="ECO:0000256" key="8">
    <source>
        <dbReference type="SAM" id="Phobius"/>
    </source>
</evidence>
<keyword evidence="2" id="KW-0808">Transferase</keyword>
<protein>
    <submittedName>
        <fullName evidence="10">Serine/threonine protein kinase</fullName>
    </submittedName>
</protein>
<feature type="binding site" evidence="6">
    <location>
        <position position="43"/>
    </location>
    <ligand>
        <name>ATP</name>
        <dbReference type="ChEBI" id="CHEBI:30616"/>
    </ligand>
</feature>
<dbReference type="PROSITE" id="PS00108">
    <property type="entry name" value="PROTEIN_KINASE_ST"/>
    <property type="match status" value="1"/>
</dbReference>
<keyword evidence="5 6" id="KW-0067">ATP-binding</keyword>
<feature type="compositionally biased region" description="Low complexity" evidence="7">
    <location>
        <begin position="495"/>
        <end position="546"/>
    </location>
</feature>
<dbReference type="EMBL" id="QSFO01000007">
    <property type="protein sequence ID" value="RHA54556.1"/>
    <property type="molecule type" value="Genomic_DNA"/>
</dbReference>
<gene>
    <name evidence="10" type="ORF">DW929_07715</name>
</gene>
<accession>A0A413S059</accession>